<dbReference type="InterPro" id="IPR004245">
    <property type="entry name" value="DUF229"/>
</dbReference>
<protein>
    <submittedName>
        <fullName evidence="1">Uncharacterized protein</fullName>
    </submittedName>
</protein>
<sequence>ASLRCIAVFFRISKSTTFSHLEISQMCLRLCLLFATIGIFLIFYFELDHHIDEYGFQVVQRDVHDSEEELFSTCTLEEFGDGWTQEVLRIANVFYDPIKKCNESFKPMTVLDENGTLYIHKDHKDIDCQARSVLFKNDRRLNYDNWTDVTHEASDPWDADIIHTQCFARTKPNATKVEDWLHIQVVKQDHIKEDAEGEEHAPSVYIFVVDSVSHSQAVRSLPKTLSLLQKEFDAVTLRHVNKTEREKPPHFDPFADPCAIASALKGRGRPKKTVSSNARNSKTRKRSIAEVDDIVVGGTEAEAGEDFNTWDLITNETNDKEGYDDEDEEEETILVNRQDDEEIMMSLFGRENVKADWNKSTNCHGYLDEQGFLLSEFTKKGYASLMAEDWAQGVFNYPSCKGFQNPPTTHYMRPFQLHYEHHKRDSRKFQGIHQCLETQAFLYQYQDEFIKRYPKSSKIALTWTSNVAHDEPSNLKEFDKSFVFFMGDHGLRFGSVRYTAIGRKELNNPMLVISVPRHLREKLVPTLQENADKLLTSYDTHASFKDILQDPTFESAPPQLAWGNSLFRRLPDGERSCRTLPIPLRFCMCEWNRTAVSEEKEKEEIGRLATELLNGRLREENITSSCQSFTYDGRAKIQLIVGTRGIHNVIFKTKQCGAFFSAIVRVEKDHGAPKASLISDDFTRTNSYGKTAECMNSRAELKPLCCCKSKNT</sequence>
<dbReference type="Pfam" id="PF02995">
    <property type="entry name" value="DUF229"/>
    <property type="match status" value="2"/>
</dbReference>
<dbReference type="AlphaFoldDB" id="A0A2A6CD96"/>
<accession>A0A2A6CD96</accession>
<dbReference type="CDD" id="cd16021">
    <property type="entry name" value="ALP_like"/>
    <property type="match status" value="1"/>
</dbReference>
<dbReference type="EnsemblMetazoa" id="PPA04025.1">
    <property type="protein sequence ID" value="PPA04025.1"/>
    <property type="gene ID" value="WBGene00093579"/>
</dbReference>
<dbReference type="Proteomes" id="UP000005239">
    <property type="component" value="Unassembled WGS sequence"/>
</dbReference>
<name>A0A2A6CD96_PRIPA</name>
<evidence type="ECO:0000313" key="1">
    <source>
        <dbReference type="EnsemblMetazoa" id="PPA04025.1"/>
    </source>
</evidence>
<dbReference type="PANTHER" id="PTHR10974">
    <property type="entry name" value="FI08016P-RELATED"/>
    <property type="match status" value="1"/>
</dbReference>
<dbReference type="InterPro" id="IPR017850">
    <property type="entry name" value="Alkaline_phosphatase_core_sf"/>
</dbReference>
<gene>
    <name evidence="1" type="primary">WBGene00093579</name>
</gene>
<keyword evidence="2" id="KW-1185">Reference proteome</keyword>
<dbReference type="OrthoDB" id="5862419at2759"/>
<accession>A0A8R1U413</accession>
<dbReference type="SUPFAM" id="SSF53649">
    <property type="entry name" value="Alkaline phosphatase-like"/>
    <property type="match status" value="1"/>
</dbReference>
<evidence type="ECO:0000313" key="2">
    <source>
        <dbReference type="Proteomes" id="UP000005239"/>
    </source>
</evidence>
<reference evidence="1" key="2">
    <citation type="submission" date="2022-06" db="UniProtKB">
        <authorList>
            <consortium name="EnsemblMetazoa"/>
        </authorList>
    </citation>
    <scope>IDENTIFICATION</scope>
    <source>
        <strain evidence="1">PS312</strain>
    </source>
</reference>
<dbReference type="PANTHER" id="PTHR10974:SF75">
    <property type="entry name" value="SULFATASE DOMAIN-CONTAINING PROTEIN"/>
    <property type="match status" value="1"/>
</dbReference>
<organism evidence="1 2">
    <name type="scientific">Pristionchus pacificus</name>
    <name type="common">Parasitic nematode worm</name>
    <dbReference type="NCBI Taxonomy" id="54126"/>
    <lineage>
        <taxon>Eukaryota</taxon>
        <taxon>Metazoa</taxon>
        <taxon>Ecdysozoa</taxon>
        <taxon>Nematoda</taxon>
        <taxon>Chromadorea</taxon>
        <taxon>Rhabditida</taxon>
        <taxon>Rhabditina</taxon>
        <taxon>Diplogasteromorpha</taxon>
        <taxon>Diplogasteroidea</taxon>
        <taxon>Neodiplogasteridae</taxon>
        <taxon>Pristionchus</taxon>
    </lineage>
</organism>
<proteinExistence type="predicted"/>
<reference evidence="2" key="1">
    <citation type="journal article" date="2008" name="Nat. Genet.">
        <title>The Pristionchus pacificus genome provides a unique perspective on nematode lifestyle and parasitism.</title>
        <authorList>
            <person name="Dieterich C."/>
            <person name="Clifton S.W."/>
            <person name="Schuster L.N."/>
            <person name="Chinwalla A."/>
            <person name="Delehaunty K."/>
            <person name="Dinkelacker I."/>
            <person name="Fulton L."/>
            <person name="Fulton R."/>
            <person name="Godfrey J."/>
            <person name="Minx P."/>
            <person name="Mitreva M."/>
            <person name="Roeseler W."/>
            <person name="Tian H."/>
            <person name="Witte H."/>
            <person name="Yang S.P."/>
            <person name="Wilson R.K."/>
            <person name="Sommer R.J."/>
        </authorList>
    </citation>
    <scope>NUCLEOTIDE SEQUENCE [LARGE SCALE GENOMIC DNA]</scope>
    <source>
        <strain evidence="2">PS312</strain>
    </source>
</reference>